<protein>
    <recommendedName>
        <fullName evidence="1">Nucleolar protein 9</fullName>
    </recommendedName>
    <alternativeName>
        <fullName evidence="3 4">Pumilio domain-containing protein NOP9</fullName>
    </alternativeName>
</protein>
<feature type="compositionally biased region" description="Gly residues" evidence="5">
    <location>
        <begin position="9"/>
        <end position="28"/>
    </location>
</feature>
<dbReference type="GO" id="GO:0000056">
    <property type="term" value="P:ribosomal small subunit export from nucleus"/>
    <property type="evidence" value="ECO:0007669"/>
    <property type="project" value="TreeGrafter"/>
</dbReference>
<dbReference type="OMA" id="HHLVRNF"/>
<dbReference type="SMART" id="SM00025">
    <property type="entry name" value="Pumilio"/>
    <property type="match status" value="6"/>
</dbReference>
<feature type="region of interest" description="Disordered" evidence="5">
    <location>
        <begin position="509"/>
        <end position="553"/>
    </location>
</feature>
<accession>A0A0L0RVX6</accession>
<dbReference type="Pfam" id="PF22493">
    <property type="entry name" value="PUF_NOP9"/>
    <property type="match status" value="1"/>
</dbReference>
<feature type="compositionally biased region" description="Basic and acidic residues" evidence="5">
    <location>
        <begin position="64"/>
        <end position="91"/>
    </location>
</feature>
<dbReference type="GO" id="GO:0030686">
    <property type="term" value="C:90S preribosome"/>
    <property type="evidence" value="ECO:0007669"/>
    <property type="project" value="TreeGrafter"/>
</dbReference>
<feature type="region of interest" description="Disordered" evidence="5">
    <location>
        <begin position="1"/>
        <end position="102"/>
    </location>
</feature>
<organism evidence="6 7">
    <name type="scientific">Allomyces macrogynus (strain ATCC 38327)</name>
    <name type="common">Allomyces javanicus var. macrogynus</name>
    <dbReference type="NCBI Taxonomy" id="578462"/>
    <lineage>
        <taxon>Eukaryota</taxon>
        <taxon>Fungi</taxon>
        <taxon>Fungi incertae sedis</taxon>
        <taxon>Blastocladiomycota</taxon>
        <taxon>Blastocladiomycetes</taxon>
        <taxon>Blastocladiales</taxon>
        <taxon>Blastocladiaceae</taxon>
        <taxon>Allomyces</taxon>
    </lineage>
</organism>
<dbReference type="AlphaFoldDB" id="A0A0L0RVX6"/>
<reference evidence="7" key="2">
    <citation type="submission" date="2009-11" db="EMBL/GenBank/DDBJ databases">
        <title>The Genome Sequence of Allomyces macrogynus strain ATCC 38327.</title>
        <authorList>
            <consortium name="The Broad Institute Genome Sequencing Platform"/>
            <person name="Russ C."/>
            <person name="Cuomo C."/>
            <person name="Shea T."/>
            <person name="Young S.K."/>
            <person name="Zeng Q."/>
            <person name="Koehrsen M."/>
            <person name="Haas B."/>
            <person name="Borodovsky M."/>
            <person name="Guigo R."/>
            <person name="Alvarado L."/>
            <person name="Berlin A."/>
            <person name="Borenstein D."/>
            <person name="Chen Z."/>
            <person name="Engels R."/>
            <person name="Freedman E."/>
            <person name="Gellesch M."/>
            <person name="Goldberg J."/>
            <person name="Griggs A."/>
            <person name="Gujja S."/>
            <person name="Heiman D."/>
            <person name="Hepburn T."/>
            <person name="Howarth C."/>
            <person name="Jen D."/>
            <person name="Larson L."/>
            <person name="Lewis B."/>
            <person name="Mehta T."/>
            <person name="Park D."/>
            <person name="Pearson M."/>
            <person name="Roberts A."/>
            <person name="Saif S."/>
            <person name="Shenoy N."/>
            <person name="Sisk P."/>
            <person name="Stolte C."/>
            <person name="Sykes S."/>
            <person name="Walk T."/>
            <person name="White J."/>
            <person name="Yandava C."/>
            <person name="Burger G."/>
            <person name="Gray M.W."/>
            <person name="Holland P.W.H."/>
            <person name="King N."/>
            <person name="Lang F.B.F."/>
            <person name="Roger A.J."/>
            <person name="Ruiz-Trillo I."/>
            <person name="Lander E."/>
            <person name="Nusbaum C."/>
        </authorList>
    </citation>
    <scope>NUCLEOTIDE SEQUENCE [LARGE SCALE GENOMIC DNA]</scope>
    <source>
        <strain evidence="7">ATCC 38327</strain>
    </source>
</reference>
<dbReference type="InterPro" id="IPR016024">
    <property type="entry name" value="ARM-type_fold"/>
</dbReference>
<feature type="compositionally biased region" description="Low complexity" evidence="5">
    <location>
        <begin position="515"/>
        <end position="527"/>
    </location>
</feature>
<dbReference type="PANTHER" id="PTHR13102:SF0">
    <property type="entry name" value="NUCLEOLAR PROTEIN 9"/>
    <property type="match status" value="1"/>
</dbReference>
<evidence type="ECO:0000256" key="1">
    <source>
        <dbReference type="ARBA" id="ARBA00016427"/>
    </source>
</evidence>
<gene>
    <name evidence="6" type="ORF">AMAG_00236</name>
</gene>
<reference evidence="6 7" key="1">
    <citation type="submission" date="2009-11" db="EMBL/GenBank/DDBJ databases">
        <title>Annotation of Allomyces macrogynus ATCC 38327.</title>
        <authorList>
            <consortium name="The Broad Institute Genome Sequencing Platform"/>
            <person name="Russ C."/>
            <person name="Cuomo C."/>
            <person name="Burger G."/>
            <person name="Gray M.W."/>
            <person name="Holland P.W.H."/>
            <person name="King N."/>
            <person name="Lang F.B.F."/>
            <person name="Roger A.J."/>
            <person name="Ruiz-Trillo I."/>
            <person name="Young S.K."/>
            <person name="Zeng Q."/>
            <person name="Gargeya S."/>
            <person name="Fitzgerald M."/>
            <person name="Haas B."/>
            <person name="Abouelleil A."/>
            <person name="Alvarado L."/>
            <person name="Arachchi H.M."/>
            <person name="Berlin A."/>
            <person name="Chapman S.B."/>
            <person name="Gearin G."/>
            <person name="Goldberg J."/>
            <person name="Griggs A."/>
            <person name="Gujja S."/>
            <person name="Hansen M."/>
            <person name="Heiman D."/>
            <person name="Howarth C."/>
            <person name="Larimer J."/>
            <person name="Lui A."/>
            <person name="MacDonald P.J.P."/>
            <person name="McCowen C."/>
            <person name="Montmayeur A."/>
            <person name="Murphy C."/>
            <person name="Neiman D."/>
            <person name="Pearson M."/>
            <person name="Priest M."/>
            <person name="Roberts A."/>
            <person name="Saif S."/>
            <person name="Shea T."/>
            <person name="Sisk P."/>
            <person name="Stolte C."/>
            <person name="Sykes S."/>
            <person name="Wortman J."/>
            <person name="Nusbaum C."/>
            <person name="Birren B."/>
        </authorList>
    </citation>
    <scope>NUCLEOTIDE SEQUENCE [LARGE SCALE GENOMIC DNA]</scope>
    <source>
        <strain evidence="6 7">ATCC 38327</strain>
    </source>
</reference>
<name>A0A0L0RVX6_ALLM3</name>
<evidence type="ECO:0000256" key="5">
    <source>
        <dbReference type="SAM" id="MobiDB-lite"/>
    </source>
</evidence>
<keyword evidence="2" id="KW-0677">Repeat</keyword>
<feature type="compositionally biased region" description="Basic residues" evidence="5">
    <location>
        <begin position="836"/>
        <end position="849"/>
    </location>
</feature>
<dbReference type="Proteomes" id="UP000054350">
    <property type="component" value="Unassembled WGS sequence"/>
</dbReference>
<dbReference type="eggNOG" id="KOG2188">
    <property type="taxonomic scope" value="Eukaryota"/>
</dbReference>
<evidence type="ECO:0000313" key="6">
    <source>
        <dbReference type="EMBL" id="KNE54246.1"/>
    </source>
</evidence>
<dbReference type="GO" id="GO:0003723">
    <property type="term" value="F:RNA binding"/>
    <property type="evidence" value="ECO:0007669"/>
    <property type="project" value="InterPro"/>
</dbReference>
<sequence length="849" mass="94995">MDGRPQRGSGRGRGGRGRGQSRGGGGFSGRSDRDWNGPPRRNDRNDRDWNGPSHRDWNGPPQLNDRHDRSHHDRSHDDRSHHDRRSRDEKPAQAPMDEDQPPTAEVLFGVVDQETRQYFKSIEGRIDMNEWESEEDLQIFLSNVYEEVQDKELVLATDAETSVVLEKLLRISSDVHLRIFMDKMSGNFVHLFKHFCASHVCQTLLVLAADVLEREAKGTAPDNAPGDLPSMTDLITTMCEQLRTFLALLSRDRHSTFIIRVLLSVLSGTPLTTAAVRSKKSKAWNQRHNAAEVVPAVNSKPRTVPAALVPVRTAVLDELTAALAPHARTFAFDPVVNPVLQLLLGAVADKDALVKTLLMQDSANASEEQQDEYVKNLMETPVGSRLFEKILAICSATAFHQIYTRHFRGKLAAQCRHPAANFVVQALIANVKSESQMELLLDELAPAFDQLLFRGRPLIIVQFLELAHKYKNYRTVLKPLYVAIGIKRPRDLLPTLLYLNRNYPGCNDADPPTPAAADGAAGDESAPNAAPAKRQRQRHRGGSRHDDASADARAVTVSPAGNQIITTILRMPAAHNKELVDSFLAREMTWYHPYLIDPVVSFTMQAFLTAPTVNVPPKRKLLFSLLNHTSDMDLATLAGDKFGSHIVDALWAMADLDAKDRIAADLLAHEKKVTGSRHGTFVWRNCGLEQYKKKRDEWMQRQQGIDKKKALFQDLLDDETTEALATLGMAPPTKDADEEGVDEEIEDVLVSKKKKRAPLAQVEDEIDQVFKSKATKGLTHDEQVEYVQEETVKVVQDKNMAEVLDAIKATKKRKKSKKAAAEKEADSDDEGESLAKRRKKKRAKRQFTS</sequence>
<dbReference type="GO" id="GO:0000447">
    <property type="term" value="P:endonucleolytic cleavage in ITS1 to separate SSU-rRNA from 5.8S rRNA and LSU-rRNA from tricistronic rRNA transcript (SSU-rRNA, 5.8S rRNA, LSU-rRNA)"/>
    <property type="evidence" value="ECO:0007669"/>
    <property type="project" value="TreeGrafter"/>
</dbReference>
<dbReference type="InterPro" id="IPR001313">
    <property type="entry name" value="Pumilio_RNA-bd_rpt"/>
</dbReference>
<dbReference type="InterPro" id="IPR011989">
    <property type="entry name" value="ARM-like"/>
</dbReference>
<dbReference type="GO" id="GO:0000472">
    <property type="term" value="P:endonucleolytic cleavage to generate mature 5'-end of SSU-rRNA from (SSU-rRNA, 5.8S rRNA, LSU-rRNA)"/>
    <property type="evidence" value="ECO:0007669"/>
    <property type="project" value="TreeGrafter"/>
</dbReference>
<feature type="region of interest" description="Disordered" evidence="5">
    <location>
        <begin position="812"/>
        <end position="849"/>
    </location>
</feature>
<dbReference type="GO" id="GO:0030688">
    <property type="term" value="C:preribosome, small subunit precursor"/>
    <property type="evidence" value="ECO:0007669"/>
    <property type="project" value="TreeGrafter"/>
</dbReference>
<evidence type="ECO:0000313" key="7">
    <source>
        <dbReference type="Proteomes" id="UP000054350"/>
    </source>
</evidence>
<dbReference type="OrthoDB" id="392571at2759"/>
<evidence type="ECO:0000256" key="2">
    <source>
        <dbReference type="ARBA" id="ARBA00022737"/>
    </source>
</evidence>
<keyword evidence="7" id="KW-1185">Reference proteome</keyword>
<dbReference type="VEuPathDB" id="FungiDB:AMAG_00236"/>
<feature type="compositionally biased region" description="Basic residues" evidence="5">
    <location>
        <begin position="533"/>
        <end position="542"/>
    </location>
</feature>
<dbReference type="Gene3D" id="1.25.10.10">
    <property type="entry name" value="Leucine-rich Repeat Variant"/>
    <property type="match status" value="2"/>
</dbReference>
<dbReference type="EMBL" id="GG745328">
    <property type="protein sequence ID" value="KNE54246.1"/>
    <property type="molecule type" value="Genomic_DNA"/>
</dbReference>
<dbReference type="GO" id="GO:0005730">
    <property type="term" value="C:nucleolus"/>
    <property type="evidence" value="ECO:0007669"/>
    <property type="project" value="TreeGrafter"/>
</dbReference>
<evidence type="ECO:0000256" key="3">
    <source>
        <dbReference type="ARBA" id="ARBA00030932"/>
    </source>
</evidence>
<feature type="compositionally biased region" description="Basic and acidic residues" evidence="5">
    <location>
        <begin position="30"/>
        <end position="57"/>
    </location>
</feature>
<proteinExistence type="predicted"/>
<evidence type="ECO:0000256" key="4">
    <source>
        <dbReference type="ARBA" id="ARBA00031929"/>
    </source>
</evidence>
<dbReference type="SUPFAM" id="SSF48371">
    <property type="entry name" value="ARM repeat"/>
    <property type="match status" value="1"/>
</dbReference>
<dbReference type="PANTHER" id="PTHR13102">
    <property type="entry name" value="NUCLEOLAR PROTEIN 9"/>
    <property type="match status" value="1"/>
</dbReference>
<dbReference type="InterPro" id="IPR040000">
    <property type="entry name" value="NOP9"/>
</dbReference>
<dbReference type="GO" id="GO:0000480">
    <property type="term" value="P:endonucleolytic cleavage in 5'-ETS of tricistronic rRNA transcript (SSU-rRNA, 5.8S rRNA, LSU-rRNA)"/>
    <property type="evidence" value="ECO:0007669"/>
    <property type="project" value="TreeGrafter"/>
</dbReference>
<dbReference type="STRING" id="578462.A0A0L0RVX6"/>